<evidence type="ECO:0000313" key="2">
    <source>
        <dbReference type="Proteomes" id="UP001153365"/>
    </source>
</evidence>
<protein>
    <submittedName>
        <fullName evidence="1">Uncharacterized protein</fullName>
    </submittedName>
</protein>
<accession>A0AAV0BEM6</accession>
<dbReference type="Proteomes" id="UP001153365">
    <property type="component" value="Unassembled WGS sequence"/>
</dbReference>
<sequence>MIYFKFPKILPCLALWVKYNQGSEEAIDFLANFAGQTKASSGVYNVFDPIAQPETLEKSWLSLGTSKSEVDSDAKRLKMATESSEYSVRVLGMSSNLGIKEIIRQPVHQIPQPSRHARSKASAMAATQFSAQSSKPNDAHWNYMHNPELLIEHSLHYQPSINLFKPLNTIHTSTNKARVPEANQSHITEKNIEQDLISDPSKKKFEKKKTNTDQTIQSKSFEETCKKRKIKYPNKRKKDMQVEITINPEQKAKFQNKLMELLEPKNSMIKLDFVQGCIDSIQKAKDNYLRDSMLVNLDCIMRQISKHGGSEFYITNSEVHDFFRKSSDISYKIKSNSILLPNSKAIRYQFLTDFKGMIETMDFRNLVKKFIKVDELKQCSAFKIEDWQALDRENKSNFKRLWKKMYIGKVFLVYSIIINKIFCYGSKNDGFMKRQRAAIELYSLVLISFDRNNNKTYVL</sequence>
<reference evidence="1" key="1">
    <citation type="submission" date="2022-06" db="EMBL/GenBank/DDBJ databases">
        <authorList>
            <consortium name="SYNGENTA / RWTH Aachen University"/>
        </authorList>
    </citation>
    <scope>NUCLEOTIDE SEQUENCE</scope>
</reference>
<comment type="caution">
    <text evidence="1">The sequence shown here is derived from an EMBL/GenBank/DDBJ whole genome shotgun (WGS) entry which is preliminary data.</text>
</comment>
<gene>
    <name evidence="1" type="ORF">PPACK8108_LOCUS20169</name>
</gene>
<evidence type="ECO:0000313" key="1">
    <source>
        <dbReference type="EMBL" id="CAH7685611.1"/>
    </source>
</evidence>
<dbReference type="EMBL" id="CALTRL010005733">
    <property type="protein sequence ID" value="CAH7685611.1"/>
    <property type="molecule type" value="Genomic_DNA"/>
</dbReference>
<keyword evidence="2" id="KW-1185">Reference proteome</keyword>
<organism evidence="1 2">
    <name type="scientific">Phakopsora pachyrhizi</name>
    <name type="common">Asian soybean rust disease fungus</name>
    <dbReference type="NCBI Taxonomy" id="170000"/>
    <lineage>
        <taxon>Eukaryota</taxon>
        <taxon>Fungi</taxon>
        <taxon>Dikarya</taxon>
        <taxon>Basidiomycota</taxon>
        <taxon>Pucciniomycotina</taxon>
        <taxon>Pucciniomycetes</taxon>
        <taxon>Pucciniales</taxon>
        <taxon>Phakopsoraceae</taxon>
        <taxon>Phakopsora</taxon>
    </lineage>
</organism>
<dbReference type="AlphaFoldDB" id="A0AAV0BEM6"/>
<proteinExistence type="predicted"/>
<name>A0AAV0BEM6_PHAPC</name>